<dbReference type="InterPro" id="IPR036390">
    <property type="entry name" value="WH_DNA-bd_sf"/>
</dbReference>
<dbReference type="PANTHER" id="PTHR38600">
    <property type="entry name" value="TRANSCRIPTIONAL REGULATORY PROTEIN"/>
    <property type="match status" value="1"/>
</dbReference>
<feature type="domain" description="HTH arsR-type" evidence="2">
    <location>
        <begin position="1"/>
        <end position="92"/>
    </location>
</feature>
<name>A0A1M6QSE6_9BRAD</name>
<gene>
    <name evidence="3" type="ORF">SAMN05444159_2769</name>
</gene>
<dbReference type="SUPFAM" id="SSF46785">
    <property type="entry name" value="Winged helix' DNA-binding domain"/>
    <property type="match status" value="1"/>
</dbReference>
<dbReference type="OrthoDB" id="9790747at2"/>
<evidence type="ECO:0000313" key="4">
    <source>
        <dbReference type="Proteomes" id="UP000189935"/>
    </source>
</evidence>
<dbReference type="CDD" id="cd00090">
    <property type="entry name" value="HTH_ARSR"/>
    <property type="match status" value="1"/>
</dbReference>
<dbReference type="NCBIfam" id="NF033788">
    <property type="entry name" value="HTH_metalloreg"/>
    <property type="match status" value="1"/>
</dbReference>
<dbReference type="Gene3D" id="1.10.10.10">
    <property type="entry name" value="Winged helix-like DNA-binding domain superfamily/Winged helix DNA-binding domain"/>
    <property type="match status" value="1"/>
</dbReference>
<dbReference type="Proteomes" id="UP000189935">
    <property type="component" value="Chromosome I"/>
</dbReference>
<protein>
    <submittedName>
        <fullName evidence="3">Transcriptional regulator, ArsR family</fullName>
    </submittedName>
</protein>
<evidence type="ECO:0000256" key="1">
    <source>
        <dbReference type="SAM" id="MobiDB-lite"/>
    </source>
</evidence>
<dbReference type="EMBL" id="LT670844">
    <property type="protein sequence ID" value="SHK23033.1"/>
    <property type="molecule type" value="Genomic_DNA"/>
</dbReference>
<dbReference type="InterPro" id="IPR036388">
    <property type="entry name" value="WH-like_DNA-bd_sf"/>
</dbReference>
<organism evidence="3 4">
    <name type="scientific">Bradyrhizobium lablabi</name>
    <dbReference type="NCBI Taxonomy" id="722472"/>
    <lineage>
        <taxon>Bacteria</taxon>
        <taxon>Pseudomonadati</taxon>
        <taxon>Pseudomonadota</taxon>
        <taxon>Alphaproteobacteria</taxon>
        <taxon>Hyphomicrobiales</taxon>
        <taxon>Nitrobacteraceae</taxon>
        <taxon>Bradyrhizobium</taxon>
    </lineage>
</organism>
<feature type="compositionally biased region" description="Basic residues" evidence="1">
    <location>
        <begin position="129"/>
        <end position="138"/>
    </location>
</feature>
<feature type="region of interest" description="Disordered" evidence="1">
    <location>
        <begin position="109"/>
        <end position="138"/>
    </location>
</feature>
<evidence type="ECO:0000259" key="2">
    <source>
        <dbReference type="PROSITE" id="PS50987"/>
    </source>
</evidence>
<reference evidence="3 4" key="1">
    <citation type="submission" date="2016-11" db="EMBL/GenBank/DDBJ databases">
        <authorList>
            <person name="Jaros S."/>
            <person name="Januszkiewicz K."/>
            <person name="Wedrychowicz H."/>
        </authorList>
    </citation>
    <scope>NUCLEOTIDE SEQUENCE [LARGE SCALE GENOMIC DNA]</scope>
    <source>
        <strain evidence="3 4">GAS499</strain>
    </source>
</reference>
<dbReference type="GO" id="GO:0003700">
    <property type="term" value="F:DNA-binding transcription factor activity"/>
    <property type="evidence" value="ECO:0007669"/>
    <property type="project" value="InterPro"/>
</dbReference>
<dbReference type="InterPro" id="IPR011991">
    <property type="entry name" value="ArsR-like_HTH"/>
</dbReference>
<dbReference type="SMART" id="SM00418">
    <property type="entry name" value="HTH_ARSR"/>
    <property type="match status" value="1"/>
</dbReference>
<dbReference type="RefSeq" id="WP_079538661.1">
    <property type="nucleotide sequence ID" value="NZ_LT670844.1"/>
</dbReference>
<dbReference type="Pfam" id="PF12840">
    <property type="entry name" value="HTH_20"/>
    <property type="match status" value="1"/>
</dbReference>
<dbReference type="PRINTS" id="PR00778">
    <property type="entry name" value="HTHARSR"/>
</dbReference>
<proteinExistence type="predicted"/>
<accession>A0A1M6QSE6</accession>
<sequence>MPSDPLSTTFAALADPTRRAILSRLTLGETSVMELAEPFDMSLPAISKHLKVLEHAGLISRGREAQWRPCRIAPVSLRAVDGWLGGFRRFWDENFGRLDDYLEELKANQAAKAGSQRTRKPNNKPKPTKEKHRGRKDR</sequence>
<evidence type="ECO:0000313" key="3">
    <source>
        <dbReference type="EMBL" id="SHK23033.1"/>
    </source>
</evidence>
<dbReference type="PANTHER" id="PTHR38600:SF2">
    <property type="entry name" value="SLL0088 PROTEIN"/>
    <property type="match status" value="1"/>
</dbReference>
<dbReference type="PROSITE" id="PS50987">
    <property type="entry name" value="HTH_ARSR_2"/>
    <property type="match status" value="1"/>
</dbReference>
<dbReference type="InterPro" id="IPR001845">
    <property type="entry name" value="HTH_ArsR_DNA-bd_dom"/>
</dbReference>
<dbReference type="AlphaFoldDB" id="A0A1M6QSE6"/>